<dbReference type="Proteomes" id="UP000037510">
    <property type="component" value="Unassembled WGS sequence"/>
</dbReference>
<dbReference type="GO" id="GO:0005634">
    <property type="term" value="C:nucleus"/>
    <property type="evidence" value="ECO:0007669"/>
    <property type="project" value="UniProtKB-SubCell"/>
</dbReference>
<dbReference type="GO" id="GO:0003676">
    <property type="term" value="F:nucleic acid binding"/>
    <property type="evidence" value="ECO:0007669"/>
    <property type="project" value="InterPro"/>
</dbReference>
<reference evidence="8 9" key="1">
    <citation type="journal article" date="2015" name="Genome Biol. Evol.">
        <title>The genome of winter moth (Operophtera brumata) provides a genomic perspective on sexual dimorphism and phenology.</title>
        <authorList>
            <person name="Derks M.F."/>
            <person name="Smit S."/>
            <person name="Salis L."/>
            <person name="Schijlen E."/>
            <person name="Bossers A."/>
            <person name="Mateman C."/>
            <person name="Pijl A.S."/>
            <person name="de Ridder D."/>
            <person name="Groenen M.A."/>
            <person name="Visser M.E."/>
            <person name="Megens H.J."/>
        </authorList>
    </citation>
    <scope>NUCLEOTIDE SEQUENCE [LARGE SCALE GENOMIC DNA]</scope>
    <source>
        <strain evidence="8">WM2013NL</strain>
        <tissue evidence="8">Head and thorax</tissue>
    </source>
</reference>
<protein>
    <submittedName>
        <fullName evidence="8">Putative RNA exonuclease NEF-sp</fullName>
    </submittedName>
</protein>
<dbReference type="InterPro" id="IPR012337">
    <property type="entry name" value="RNaseH-like_sf"/>
</dbReference>
<gene>
    <name evidence="8" type="ORF">OBRU01_06229</name>
</gene>
<dbReference type="GO" id="GO:0004527">
    <property type="term" value="F:exonuclease activity"/>
    <property type="evidence" value="ECO:0007669"/>
    <property type="project" value="UniProtKB-KW"/>
</dbReference>
<keyword evidence="6" id="KW-0539">Nucleus</keyword>
<organism evidence="8 9">
    <name type="scientific">Operophtera brumata</name>
    <name type="common">Winter moth</name>
    <name type="synonym">Phalaena brumata</name>
    <dbReference type="NCBI Taxonomy" id="104452"/>
    <lineage>
        <taxon>Eukaryota</taxon>
        <taxon>Metazoa</taxon>
        <taxon>Ecdysozoa</taxon>
        <taxon>Arthropoda</taxon>
        <taxon>Hexapoda</taxon>
        <taxon>Insecta</taxon>
        <taxon>Pterygota</taxon>
        <taxon>Neoptera</taxon>
        <taxon>Endopterygota</taxon>
        <taxon>Lepidoptera</taxon>
        <taxon>Glossata</taxon>
        <taxon>Ditrysia</taxon>
        <taxon>Geometroidea</taxon>
        <taxon>Geometridae</taxon>
        <taxon>Larentiinae</taxon>
        <taxon>Operophtera</taxon>
    </lineage>
</organism>
<keyword evidence="4" id="KW-0378">Hydrolase</keyword>
<evidence type="ECO:0000256" key="3">
    <source>
        <dbReference type="ARBA" id="ARBA00022722"/>
    </source>
</evidence>
<dbReference type="CDD" id="cd06145">
    <property type="entry name" value="REX1_like"/>
    <property type="match status" value="1"/>
</dbReference>
<evidence type="ECO:0000256" key="5">
    <source>
        <dbReference type="ARBA" id="ARBA00022839"/>
    </source>
</evidence>
<dbReference type="InterPro" id="IPR036397">
    <property type="entry name" value="RNaseH_sf"/>
</dbReference>
<dbReference type="PANTHER" id="PTHR12801">
    <property type="entry name" value="RNA EXONUCLEASE REXO1 / RECO3 FAMILY MEMBER-RELATED"/>
    <property type="match status" value="1"/>
</dbReference>
<evidence type="ECO:0000259" key="7">
    <source>
        <dbReference type="SMART" id="SM00479"/>
    </source>
</evidence>
<dbReference type="AlphaFoldDB" id="A0A0L7LL95"/>
<dbReference type="Gene3D" id="3.30.420.10">
    <property type="entry name" value="Ribonuclease H-like superfamily/Ribonuclease H"/>
    <property type="match status" value="1"/>
</dbReference>
<sequence length="575" mass="65510">MANQNGSSVKIRRMCAEVIEGSHITEDVKIDVHSEIQRKTMRKHKKPPPKFRLKSSGCIASLDAPMNDRIPLMLTDIQHLLLHSLLHNINLTEPPRWYVLERGDRIMQTNCLIIEGVSIKHWEKYQGELEHTKKVFNDFVEILTPSIYNGSLVQELALVPLSEAEKDSIIQKYGSMNLALEARKDLMVMMKAVFPVGIETVLDKENSHEDQFPRTQLVLSAWQLAEENYPLPLKGKLKEAYSDYVMTKDEYQSVTAQSPLFGVDCEMCITNAGSELTRVSVVNENHEVVYESYVKPYNDITDYLTRYSGVTKTSLENVTKRLEDVQDDLRKLLPPDAILIGQSLNADLHALKMMHPYIIDTSLIYNFTGERTRKPKLKTLAKEFLNEDIQLGKKGHCSIEDSIASIKLVQLKLSKSMEYGDAVHTNRQRYKEKYGKMITTEEYAFPIFNHMIEQKKTSLIVGCDDITGDYHSYLSQAKESLSTQLKKGKPKKIKLNTVDDHEEVISTLTQSMNDYNFTMAHIKLDINEDNAIEKIKTIDSWIKTVWDKTPQSALCVVVFGGTLKDNGVAMAQVKT</sequence>
<evidence type="ECO:0000256" key="1">
    <source>
        <dbReference type="ARBA" id="ARBA00004123"/>
    </source>
</evidence>
<dbReference type="FunFam" id="3.30.420.10:FF:000019">
    <property type="entry name" value="RNA exonuclease NEF-sp"/>
    <property type="match status" value="1"/>
</dbReference>
<accession>A0A0L7LL95</accession>
<dbReference type="InterPro" id="IPR047021">
    <property type="entry name" value="REXO1/3/4-like"/>
</dbReference>
<evidence type="ECO:0000256" key="4">
    <source>
        <dbReference type="ARBA" id="ARBA00022801"/>
    </source>
</evidence>
<evidence type="ECO:0000256" key="2">
    <source>
        <dbReference type="ARBA" id="ARBA00006357"/>
    </source>
</evidence>
<comment type="caution">
    <text evidence="8">The sequence shown here is derived from an EMBL/GenBank/DDBJ whole genome shotgun (WGS) entry which is preliminary data.</text>
</comment>
<dbReference type="STRING" id="104452.A0A0L7LL95"/>
<dbReference type="InterPro" id="IPR034922">
    <property type="entry name" value="REX1-like_exo"/>
</dbReference>
<evidence type="ECO:0000313" key="9">
    <source>
        <dbReference type="Proteomes" id="UP000037510"/>
    </source>
</evidence>
<evidence type="ECO:0000313" key="8">
    <source>
        <dbReference type="EMBL" id="KOB76134.1"/>
    </source>
</evidence>
<dbReference type="PANTHER" id="PTHR12801:SF82">
    <property type="entry name" value="RNA EXONUCLEASE 5"/>
    <property type="match status" value="1"/>
</dbReference>
<comment type="similarity">
    <text evidence="2">Belongs to the REXO1/REXO3 family.</text>
</comment>
<proteinExistence type="inferred from homology"/>
<dbReference type="EMBL" id="JTDY01000710">
    <property type="protein sequence ID" value="KOB76134.1"/>
    <property type="molecule type" value="Genomic_DNA"/>
</dbReference>
<feature type="domain" description="Exonuclease" evidence="7">
    <location>
        <begin position="259"/>
        <end position="418"/>
    </location>
</feature>
<keyword evidence="5 8" id="KW-0269">Exonuclease</keyword>
<keyword evidence="3" id="KW-0540">Nuclease</keyword>
<keyword evidence="9" id="KW-1185">Reference proteome</keyword>
<name>A0A0L7LL95_OPEBR</name>
<evidence type="ECO:0000256" key="6">
    <source>
        <dbReference type="ARBA" id="ARBA00023242"/>
    </source>
</evidence>
<comment type="subcellular location">
    <subcellularLocation>
        <location evidence="1">Nucleus</location>
    </subcellularLocation>
</comment>
<dbReference type="SMART" id="SM00479">
    <property type="entry name" value="EXOIII"/>
    <property type="match status" value="1"/>
</dbReference>
<dbReference type="InterPro" id="IPR013520">
    <property type="entry name" value="Ribonucl_H"/>
</dbReference>
<dbReference type="SUPFAM" id="SSF53098">
    <property type="entry name" value="Ribonuclease H-like"/>
    <property type="match status" value="1"/>
</dbReference>